<proteinExistence type="inferred from homology"/>
<accession>A0A8J2MAS3</accession>
<comment type="similarity">
    <text evidence="1">Belongs to the CDV3 family.</text>
</comment>
<evidence type="ECO:0000313" key="3">
    <source>
        <dbReference type="EMBL" id="CAG7836226.1"/>
    </source>
</evidence>
<evidence type="ECO:0000313" key="4">
    <source>
        <dbReference type="Proteomes" id="UP000708208"/>
    </source>
</evidence>
<evidence type="ECO:0000256" key="1">
    <source>
        <dbReference type="ARBA" id="ARBA00006062"/>
    </source>
</evidence>
<dbReference type="Proteomes" id="UP000708208">
    <property type="component" value="Unassembled WGS sequence"/>
</dbReference>
<organism evidence="3 4">
    <name type="scientific">Allacma fusca</name>
    <dbReference type="NCBI Taxonomy" id="39272"/>
    <lineage>
        <taxon>Eukaryota</taxon>
        <taxon>Metazoa</taxon>
        <taxon>Ecdysozoa</taxon>
        <taxon>Arthropoda</taxon>
        <taxon>Hexapoda</taxon>
        <taxon>Collembola</taxon>
        <taxon>Symphypleona</taxon>
        <taxon>Sminthuridae</taxon>
        <taxon>Allacma</taxon>
    </lineage>
</organism>
<feature type="region of interest" description="Disordered" evidence="2">
    <location>
        <begin position="1"/>
        <end position="23"/>
    </location>
</feature>
<dbReference type="Pfam" id="PF15359">
    <property type="entry name" value="CDV3"/>
    <property type="match status" value="1"/>
</dbReference>
<dbReference type="PANTHER" id="PTHR16284">
    <property type="entry name" value="PROTEIN CDV3 HOMOLOG"/>
    <property type="match status" value="1"/>
</dbReference>
<dbReference type="AlphaFoldDB" id="A0A8J2MAS3"/>
<sequence length="261" mass="28476">MADLDDFFAKRDKKKPKGKKFATADDASKILENKAKERKKLETLRTTYVPPLNEQGEAPAALSEYRQQQADDDDEWKEVEEVKPDYTGLKIQELILDDDDDEFGPKDPEVREEGDEDKNGPWNKKERKEKGKEKEKDEPKTAQTPVEPAVEEKIEQPEVTEATEIPVSADETPEEPAKKTGGYVPPGRRQELAKVVEPSPDGAGAGAGAAPPPASAAVGEKKAYVPPGRRGQSDSATAAGAKKKPTAPLDLNDESFPTLGS</sequence>
<reference evidence="3" key="1">
    <citation type="submission" date="2021-06" db="EMBL/GenBank/DDBJ databases">
        <authorList>
            <person name="Hodson N. C."/>
            <person name="Mongue J. A."/>
            <person name="Jaron S. K."/>
        </authorList>
    </citation>
    <scope>NUCLEOTIDE SEQUENCE</scope>
</reference>
<feature type="compositionally biased region" description="Basic residues" evidence="2">
    <location>
        <begin position="11"/>
        <end position="20"/>
    </location>
</feature>
<dbReference type="PANTHER" id="PTHR16284:SF13">
    <property type="entry name" value="PROTEIN CDV3 HOMOLOG"/>
    <property type="match status" value="1"/>
</dbReference>
<name>A0A8J2MAS3_9HEXA</name>
<dbReference type="GO" id="GO:0005737">
    <property type="term" value="C:cytoplasm"/>
    <property type="evidence" value="ECO:0007669"/>
    <property type="project" value="TreeGrafter"/>
</dbReference>
<gene>
    <name evidence="3" type="ORF">AFUS01_LOCUS45492</name>
</gene>
<evidence type="ECO:0000256" key="2">
    <source>
        <dbReference type="SAM" id="MobiDB-lite"/>
    </source>
</evidence>
<dbReference type="InterPro" id="IPR026806">
    <property type="entry name" value="CDV3"/>
</dbReference>
<comment type="caution">
    <text evidence="3">The sequence shown here is derived from an EMBL/GenBank/DDBJ whole genome shotgun (WGS) entry which is preliminary data.</text>
</comment>
<feature type="compositionally biased region" description="Basic and acidic residues" evidence="2">
    <location>
        <begin position="103"/>
        <end position="140"/>
    </location>
</feature>
<dbReference type="EMBL" id="CAJVCH010570933">
    <property type="protein sequence ID" value="CAG7836226.1"/>
    <property type="molecule type" value="Genomic_DNA"/>
</dbReference>
<protein>
    <submittedName>
        <fullName evidence="3">Uncharacterized protein</fullName>
    </submittedName>
</protein>
<feature type="region of interest" description="Disordered" evidence="2">
    <location>
        <begin position="42"/>
        <end position="261"/>
    </location>
</feature>
<keyword evidence="4" id="KW-1185">Reference proteome</keyword>